<evidence type="ECO:0000313" key="2">
    <source>
        <dbReference type="EMBL" id="GFQ76615.1"/>
    </source>
</evidence>
<feature type="region of interest" description="Disordered" evidence="1">
    <location>
        <begin position="1"/>
        <end position="23"/>
    </location>
</feature>
<name>A0A8X6FC65_TRICU</name>
<proteinExistence type="predicted"/>
<dbReference type="EMBL" id="BMAO01031629">
    <property type="protein sequence ID" value="GFQ76615.1"/>
    <property type="molecule type" value="Genomic_DNA"/>
</dbReference>
<accession>A0A8X6FC65</accession>
<comment type="caution">
    <text evidence="2">The sequence shown here is derived from an EMBL/GenBank/DDBJ whole genome shotgun (WGS) entry which is preliminary data.</text>
</comment>
<evidence type="ECO:0000313" key="3">
    <source>
        <dbReference type="Proteomes" id="UP000887116"/>
    </source>
</evidence>
<dbReference type="AlphaFoldDB" id="A0A8X6FC65"/>
<protein>
    <submittedName>
        <fullName evidence="2">Uncharacterized protein</fullName>
    </submittedName>
</protein>
<evidence type="ECO:0000256" key="1">
    <source>
        <dbReference type="SAM" id="MobiDB-lite"/>
    </source>
</evidence>
<gene>
    <name evidence="2" type="ORF">TNCT_433791</name>
</gene>
<reference evidence="2" key="1">
    <citation type="submission" date="2020-07" db="EMBL/GenBank/DDBJ databases">
        <title>Multicomponent nature underlies the extraordinary mechanical properties of spider dragline silk.</title>
        <authorList>
            <person name="Kono N."/>
            <person name="Nakamura H."/>
            <person name="Mori M."/>
            <person name="Yoshida Y."/>
            <person name="Ohtoshi R."/>
            <person name="Malay A.D."/>
            <person name="Moran D.A.P."/>
            <person name="Tomita M."/>
            <person name="Numata K."/>
            <person name="Arakawa K."/>
        </authorList>
    </citation>
    <scope>NUCLEOTIDE SEQUENCE</scope>
</reference>
<sequence length="100" mass="11557">MEMMEDGKSGKDKKTVEMNKPFPLKEKPAKNITTITSDARFKDVEIFIDNYNLETQIDNFLDNFEASCDFLEVTEKKKLFLLTKLVSETAQTYIKTNPIP</sequence>
<dbReference type="Proteomes" id="UP000887116">
    <property type="component" value="Unassembled WGS sequence"/>
</dbReference>
<organism evidence="2 3">
    <name type="scientific">Trichonephila clavata</name>
    <name type="common">Joro spider</name>
    <name type="synonym">Nephila clavata</name>
    <dbReference type="NCBI Taxonomy" id="2740835"/>
    <lineage>
        <taxon>Eukaryota</taxon>
        <taxon>Metazoa</taxon>
        <taxon>Ecdysozoa</taxon>
        <taxon>Arthropoda</taxon>
        <taxon>Chelicerata</taxon>
        <taxon>Arachnida</taxon>
        <taxon>Araneae</taxon>
        <taxon>Araneomorphae</taxon>
        <taxon>Entelegynae</taxon>
        <taxon>Araneoidea</taxon>
        <taxon>Nephilidae</taxon>
        <taxon>Trichonephila</taxon>
    </lineage>
</organism>
<keyword evidence="3" id="KW-1185">Reference proteome</keyword>